<sequence>SLAFMGVIIGLGFGKSQIAIGLLLMLIHPVGGTEPMIGALHTERYGGQIIEEMERDYPTLNLHKSPRE</sequence>
<gene>
    <name evidence="2" type="ORF">S03H2_20782</name>
</gene>
<name>X1F2J5_9ZZZZ</name>
<dbReference type="EMBL" id="BARU01010991">
    <property type="protein sequence ID" value="GAH39856.1"/>
    <property type="molecule type" value="Genomic_DNA"/>
</dbReference>
<organism evidence="2">
    <name type="scientific">marine sediment metagenome</name>
    <dbReference type="NCBI Taxonomy" id="412755"/>
    <lineage>
        <taxon>unclassified sequences</taxon>
        <taxon>metagenomes</taxon>
        <taxon>ecological metagenomes</taxon>
    </lineage>
</organism>
<feature type="non-terminal residue" evidence="2">
    <location>
        <position position="1"/>
    </location>
</feature>
<feature type="transmembrane region" description="Helical" evidence="1">
    <location>
        <begin position="6"/>
        <end position="27"/>
    </location>
</feature>
<protein>
    <submittedName>
        <fullName evidence="2">Uncharacterized protein</fullName>
    </submittedName>
</protein>
<comment type="caution">
    <text evidence="2">The sequence shown here is derived from an EMBL/GenBank/DDBJ whole genome shotgun (WGS) entry which is preliminary data.</text>
</comment>
<keyword evidence="1" id="KW-0472">Membrane</keyword>
<evidence type="ECO:0000256" key="1">
    <source>
        <dbReference type="SAM" id="Phobius"/>
    </source>
</evidence>
<reference evidence="2" key="1">
    <citation type="journal article" date="2014" name="Front. Microbiol.">
        <title>High frequency of phylogenetically diverse reductive dehalogenase-homologous genes in deep subseafloor sedimentary metagenomes.</title>
        <authorList>
            <person name="Kawai M."/>
            <person name="Futagami T."/>
            <person name="Toyoda A."/>
            <person name="Takaki Y."/>
            <person name="Nishi S."/>
            <person name="Hori S."/>
            <person name="Arai W."/>
            <person name="Tsubouchi T."/>
            <person name="Morono Y."/>
            <person name="Uchiyama I."/>
            <person name="Ito T."/>
            <person name="Fujiyama A."/>
            <person name="Inagaki F."/>
            <person name="Takami H."/>
        </authorList>
    </citation>
    <scope>NUCLEOTIDE SEQUENCE</scope>
    <source>
        <strain evidence="2">Expedition CK06-06</strain>
    </source>
</reference>
<keyword evidence="1" id="KW-1133">Transmembrane helix</keyword>
<keyword evidence="1" id="KW-0812">Transmembrane</keyword>
<evidence type="ECO:0000313" key="2">
    <source>
        <dbReference type="EMBL" id="GAH39856.1"/>
    </source>
</evidence>
<accession>X1F2J5</accession>
<dbReference type="AlphaFoldDB" id="X1F2J5"/>
<proteinExistence type="predicted"/>